<protein>
    <recommendedName>
        <fullName evidence="4">Endonuclease-reverse transcriptase</fullName>
    </recommendedName>
</protein>
<dbReference type="AlphaFoldDB" id="A0A8D8LEB4"/>
<reference evidence="3" key="1">
    <citation type="submission" date="2021-05" db="EMBL/GenBank/DDBJ databases">
        <authorList>
            <person name="Alioto T."/>
            <person name="Alioto T."/>
            <person name="Gomez Garrido J."/>
        </authorList>
    </citation>
    <scope>NUCLEOTIDE SEQUENCE</scope>
</reference>
<name>A0A8D8LEB4_9HEMI</name>
<evidence type="ECO:0000256" key="1">
    <source>
        <dbReference type="SAM" id="Coils"/>
    </source>
</evidence>
<feature type="coiled-coil region" evidence="1">
    <location>
        <begin position="6"/>
        <end position="112"/>
    </location>
</feature>
<accession>A0A8D8LEB4</accession>
<dbReference type="Gene3D" id="3.30.70.1820">
    <property type="entry name" value="L1 transposable element, RRM domain"/>
    <property type="match status" value="1"/>
</dbReference>
<proteinExistence type="predicted"/>
<dbReference type="EMBL" id="HBUF01008362">
    <property type="protein sequence ID" value="CAG6607526.1"/>
    <property type="molecule type" value="Transcribed_RNA"/>
</dbReference>
<evidence type="ECO:0008006" key="4">
    <source>
        <dbReference type="Google" id="ProtNLM"/>
    </source>
</evidence>
<feature type="region of interest" description="Disordered" evidence="2">
    <location>
        <begin position="200"/>
        <end position="225"/>
    </location>
</feature>
<sequence length="250" mass="29165">MDNGALEKILEKLANIEAKFQADNDNMQKQMRLQFEQVNANIDKKLDSYLKKLEIVETKVEEIAKKVQSMEREKTRRNLVIFGIQQEEGENYKNLEEKVLKIVRENMEIQIQETEIDFIRRFGKGENKNPIMLGLTTWRRKMQIITSGRKLKNTGWAVDEDYPLEVQAIRKQLYPKMKAERAKGKKAFLKYDQLIVSDTNKRKASESPEINTQTKVKPPRNKKNKIKPHTLTQTKLNIGMFGKQGPSDVN</sequence>
<evidence type="ECO:0000256" key="2">
    <source>
        <dbReference type="SAM" id="MobiDB-lite"/>
    </source>
</evidence>
<organism evidence="3">
    <name type="scientific">Cacopsylla melanoneura</name>
    <dbReference type="NCBI Taxonomy" id="428564"/>
    <lineage>
        <taxon>Eukaryota</taxon>
        <taxon>Metazoa</taxon>
        <taxon>Ecdysozoa</taxon>
        <taxon>Arthropoda</taxon>
        <taxon>Hexapoda</taxon>
        <taxon>Insecta</taxon>
        <taxon>Pterygota</taxon>
        <taxon>Neoptera</taxon>
        <taxon>Paraneoptera</taxon>
        <taxon>Hemiptera</taxon>
        <taxon>Sternorrhyncha</taxon>
        <taxon>Psylloidea</taxon>
        <taxon>Psyllidae</taxon>
        <taxon>Psyllinae</taxon>
        <taxon>Cacopsylla</taxon>
    </lineage>
</organism>
<evidence type="ECO:0000313" key="3">
    <source>
        <dbReference type="EMBL" id="CAG6607526.1"/>
    </source>
</evidence>
<keyword evidence="1" id="KW-0175">Coiled coil</keyword>